<dbReference type="AlphaFoldDB" id="A0A1N7HZP0"/>
<proteinExistence type="predicted"/>
<dbReference type="Proteomes" id="UP000186373">
    <property type="component" value="Unassembled WGS sequence"/>
</dbReference>
<keyword evidence="2" id="KW-1185">Reference proteome</keyword>
<protein>
    <submittedName>
        <fullName evidence="1">Uncharacterized protein</fullName>
    </submittedName>
</protein>
<dbReference type="EMBL" id="FTNY01000001">
    <property type="protein sequence ID" value="SIS30292.1"/>
    <property type="molecule type" value="Genomic_DNA"/>
</dbReference>
<evidence type="ECO:0000313" key="2">
    <source>
        <dbReference type="Proteomes" id="UP000186373"/>
    </source>
</evidence>
<accession>A0A1N7HZP0</accession>
<name>A0A1N7HZP0_9FLAO</name>
<organism evidence="1 2">
    <name type="scientific">Chryseobacterium shigense</name>
    <dbReference type="NCBI Taxonomy" id="297244"/>
    <lineage>
        <taxon>Bacteria</taxon>
        <taxon>Pseudomonadati</taxon>
        <taxon>Bacteroidota</taxon>
        <taxon>Flavobacteriia</taxon>
        <taxon>Flavobacteriales</taxon>
        <taxon>Weeksellaceae</taxon>
        <taxon>Chryseobacterium group</taxon>
        <taxon>Chryseobacterium</taxon>
    </lineage>
</organism>
<sequence length="45" mass="5120">MKNDKDYLSKIKIVSINKSKIIYSIPVKNVPSFETVIKLINGNLI</sequence>
<evidence type="ECO:0000313" key="1">
    <source>
        <dbReference type="EMBL" id="SIS30292.1"/>
    </source>
</evidence>
<gene>
    <name evidence="1" type="ORF">SAMN05421639_101821</name>
</gene>
<reference evidence="2" key="1">
    <citation type="submission" date="2017-01" db="EMBL/GenBank/DDBJ databases">
        <authorList>
            <person name="Varghese N."/>
            <person name="Submissions S."/>
        </authorList>
    </citation>
    <scope>NUCLEOTIDE SEQUENCE [LARGE SCALE GENOMIC DNA]</scope>
    <source>
        <strain evidence="2">DSM 17126</strain>
    </source>
</reference>